<keyword evidence="10" id="KW-1185">Reference proteome</keyword>
<comment type="caution">
    <text evidence="9">The sequence shown here is derived from an EMBL/GenBank/DDBJ whole genome shotgun (WGS) entry which is preliminary data.</text>
</comment>
<evidence type="ECO:0000256" key="2">
    <source>
        <dbReference type="ARBA" id="ARBA00022448"/>
    </source>
</evidence>
<proteinExistence type="predicted"/>
<evidence type="ECO:0000313" key="10">
    <source>
        <dbReference type="Proteomes" id="UP000799764"/>
    </source>
</evidence>
<dbReference type="Gene3D" id="1.20.1250.20">
    <property type="entry name" value="MFS general substrate transporter like domains"/>
    <property type="match status" value="1"/>
</dbReference>
<dbReference type="InterPro" id="IPR020846">
    <property type="entry name" value="MFS_dom"/>
</dbReference>
<keyword evidence="2" id="KW-0813">Transport</keyword>
<dbReference type="PROSITE" id="PS50850">
    <property type="entry name" value="MFS"/>
    <property type="match status" value="1"/>
</dbReference>
<evidence type="ECO:0000256" key="7">
    <source>
        <dbReference type="SAM" id="Phobius"/>
    </source>
</evidence>
<feature type="transmembrane region" description="Helical" evidence="7">
    <location>
        <begin position="95"/>
        <end position="114"/>
    </location>
</feature>
<feature type="transmembrane region" description="Helical" evidence="7">
    <location>
        <begin position="181"/>
        <end position="204"/>
    </location>
</feature>
<feature type="transmembrane region" description="Helical" evidence="7">
    <location>
        <begin position="216"/>
        <end position="236"/>
    </location>
</feature>
<evidence type="ECO:0000313" key="9">
    <source>
        <dbReference type="EMBL" id="KAF2439601.1"/>
    </source>
</evidence>
<feature type="transmembrane region" description="Helical" evidence="7">
    <location>
        <begin position="383"/>
        <end position="405"/>
    </location>
</feature>
<dbReference type="GO" id="GO:0022857">
    <property type="term" value="F:transmembrane transporter activity"/>
    <property type="evidence" value="ECO:0007669"/>
    <property type="project" value="InterPro"/>
</dbReference>
<accession>A0A9P4PAS9</accession>
<dbReference type="SUPFAM" id="SSF103473">
    <property type="entry name" value="MFS general substrate transporter"/>
    <property type="match status" value="1"/>
</dbReference>
<feature type="transmembrane region" description="Helical" evidence="7">
    <location>
        <begin position="324"/>
        <end position="343"/>
    </location>
</feature>
<name>A0A9P4PAS9_9PLEO</name>
<dbReference type="PANTHER" id="PTHR43791">
    <property type="entry name" value="PERMEASE-RELATED"/>
    <property type="match status" value="1"/>
</dbReference>
<dbReference type="GO" id="GO:0016020">
    <property type="term" value="C:membrane"/>
    <property type="evidence" value="ECO:0007669"/>
    <property type="project" value="UniProtKB-SubCell"/>
</dbReference>
<dbReference type="AlphaFoldDB" id="A0A9P4PAS9"/>
<comment type="subcellular location">
    <subcellularLocation>
        <location evidence="1">Membrane</location>
        <topology evidence="1">Multi-pass membrane protein</topology>
    </subcellularLocation>
</comment>
<dbReference type="InterPro" id="IPR011701">
    <property type="entry name" value="MFS"/>
</dbReference>
<feature type="region of interest" description="Disordered" evidence="6">
    <location>
        <begin position="1"/>
        <end position="24"/>
    </location>
</feature>
<evidence type="ECO:0000256" key="4">
    <source>
        <dbReference type="ARBA" id="ARBA00022989"/>
    </source>
</evidence>
<organism evidence="9 10">
    <name type="scientific">Karstenula rhodostoma CBS 690.94</name>
    <dbReference type="NCBI Taxonomy" id="1392251"/>
    <lineage>
        <taxon>Eukaryota</taxon>
        <taxon>Fungi</taxon>
        <taxon>Dikarya</taxon>
        <taxon>Ascomycota</taxon>
        <taxon>Pezizomycotina</taxon>
        <taxon>Dothideomycetes</taxon>
        <taxon>Pleosporomycetidae</taxon>
        <taxon>Pleosporales</taxon>
        <taxon>Massarineae</taxon>
        <taxon>Didymosphaeriaceae</taxon>
        <taxon>Karstenula</taxon>
    </lineage>
</organism>
<sequence>MADPGTKDHRDVVSLTDDEKEKRVHREYLTQDESPAEMEARMKEAALVRKLDMFIAPVMMLLMLISYLDRGNIGFAATQGMTEDINLKGTELNTAVSVFYIFYILAEFPTSIVVKRLQFNRVIPTITFCWGLVCMCTGFVQSFGGLVTTRIFLGFFEGCLFPSMTLFLCNWYTREELGIRVAYLFIASALSGAFGGLIALGVLYMDGVNGWEGWRWLYVIEGLLTIVWAFCCIFLVPKSYETAYFLNADDKAIMRLRAERAEAYSGGSGHVSKADIIEAAKDIKSWVHGCIQIAAQYLVVPVNLWGAFVYAVGAYLSDRYQSRFWPMVLCAPIGIVGYTILIAPVSAGILYFATYLIATACFLCTGSNITWLSVNNAPDGKRAASMGILLTLTNIGGVVSGQIYYTGAAPRYVLGHAWSLGCLVFAWCGWWVVRAIYRRREREKDALLAEGYMRPEGRMYTDREPDFRYQI</sequence>
<dbReference type="Proteomes" id="UP000799764">
    <property type="component" value="Unassembled WGS sequence"/>
</dbReference>
<evidence type="ECO:0000259" key="8">
    <source>
        <dbReference type="PROSITE" id="PS50850"/>
    </source>
</evidence>
<feature type="transmembrane region" description="Helical" evidence="7">
    <location>
        <begin position="349"/>
        <end position="371"/>
    </location>
</feature>
<feature type="domain" description="Major facilitator superfamily (MFS) profile" evidence="8">
    <location>
        <begin position="55"/>
        <end position="444"/>
    </location>
</feature>
<dbReference type="PANTHER" id="PTHR43791:SF24">
    <property type="entry name" value="NICOTINIC ACID PLASMA MEMBRANE TRANSPORTER"/>
    <property type="match status" value="1"/>
</dbReference>
<protein>
    <submittedName>
        <fullName evidence="9">High-affinity nicotinic acid transporter-like protein</fullName>
    </submittedName>
</protein>
<dbReference type="FunFam" id="1.20.1250.20:FF:000057">
    <property type="entry name" value="MFS general substrate transporter"/>
    <property type="match status" value="1"/>
</dbReference>
<dbReference type="Pfam" id="PF07690">
    <property type="entry name" value="MFS_1"/>
    <property type="match status" value="1"/>
</dbReference>
<feature type="transmembrane region" description="Helical" evidence="7">
    <location>
        <begin position="417"/>
        <end position="437"/>
    </location>
</feature>
<evidence type="ECO:0000256" key="3">
    <source>
        <dbReference type="ARBA" id="ARBA00022692"/>
    </source>
</evidence>
<evidence type="ECO:0000256" key="1">
    <source>
        <dbReference type="ARBA" id="ARBA00004141"/>
    </source>
</evidence>
<gene>
    <name evidence="9" type="ORF">P171DRAFT_370063</name>
</gene>
<dbReference type="EMBL" id="MU001509">
    <property type="protein sequence ID" value="KAF2439601.1"/>
    <property type="molecule type" value="Genomic_DNA"/>
</dbReference>
<evidence type="ECO:0000256" key="6">
    <source>
        <dbReference type="SAM" id="MobiDB-lite"/>
    </source>
</evidence>
<feature type="transmembrane region" description="Helical" evidence="7">
    <location>
        <begin position="126"/>
        <end position="145"/>
    </location>
</feature>
<reference evidence="9" key="1">
    <citation type="journal article" date="2020" name="Stud. Mycol.">
        <title>101 Dothideomycetes genomes: a test case for predicting lifestyles and emergence of pathogens.</title>
        <authorList>
            <person name="Haridas S."/>
            <person name="Albert R."/>
            <person name="Binder M."/>
            <person name="Bloem J."/>
            <person name="Labutti K."/>
            <person name="Salamov A."/>
            <person name="Andreopoulos B."/>
            <person name="Baker S."/>
            <person name="Barry K."/>
            <person name="Bills G."/>
            <person name="Bluhm B."/>
            <person name="Cannon C."/>
            <person name="Castanera R."/>
            <person name="Culley D."/>
            <person name="Daum C."/>
            <person name="Ezra D."/>
            <person name="Gonzalez J."/>
            <person name="Henrissat B."/>
            <person name="Kuo A."/>
            <person name="Liang C."/>
            <person name="Lipzen A."/>
            <person name="Lutzoni F."/>
            <person name="Magnuson J."/>
            <person name="Mondo S."/>
            <person name="Nolan M."/>
            <person name="Ohm R."/>
            <person name="Pangilinan J."/>
            <person name="Park H.-J."/>
            <person name="Ramirez L."/>
            <person name="Alfaro M."/>
            <person name="Sun H."/>
            <person name="Tritt A."/>
            <person name="Yoshinaga Y."/>
            <person name="Zwiers L.-H."/>
            <person name="Turgeon B."/>
            <person name="Goodwin S."/>
            <person name="Spatafora J."/>
            <person name="Crous P."/>
            <person name="Grigoriev I."/>
        </authorList>
    </citation>
    <scope>NUCLEOTIDE SEQUENCE</scope>
    <source>
        <strain evidence="9">CBS 690.94</strain>
    </source>
</reference>
<keyword evidence="4 7" id="KW-1133">Transmembrane helix</keyword>
<keyword evidence="3 7" id="KW-0812">Transmembrane</keyword>
<evidence type="ECO:0000256" key="5">
    <source>
        <dbReference type="ARBA" id="ARBA00023136"/>
    </source>
</evidence>
<dbReference type="InterPro" id="IPR036259">
    <property type="entry name" value="MFS_trans_sf"/>
</dbReference>
<dbReference type="OrthoDB" id="2962993at2759"/>
<feature type="transmembrane region" description="Helical" evidence="7">
    <location>
        <begin position="51"/>
        <end position="68"/>
    </location>
</feature>
<feature type="transmembrane region" description="Helical" evidence="7">
    <location>
        <begin position="151"/>
        <end position="169"/>
    </location>
</feature>
<keyword evidence="5 7" id="KW-0472">Membrane</keyword>